<dbReference type="GO" id="GO:0005524">
    <property type="term" value="F:ATP binding"/>
    <property type="evidence" value="ECO:0007669"/>
    <property type="project" value="UniProtKB-UniRule"/>
</dbReference>
<keyword evidence="9 10" id="KW-0066">ATP synthesis</keyword>
<dbReference type="NCBIfam" id="TIGR01146">
    <property type="entry name" value="ATPsyn_F1gamma"/>
    <property type="match status" value="1"/>
</dbReference>
<dbReference type="EMBL" id="NWVK02000303">
    <property type="protein sequence ID" value="TVS83585.1"/>
    <property type="molecule type" value="Genomic_DNA"/>
</dbReference>
<organism evidence="11">
    <name type="scientific">Wolbachia pipientis</name>
    <dbReference type="NCBI Taxonomy" id="955"/>
    <lineage>
        <taxon>Bacteria</taxon>
        <taxon>Pseudomonadati</taxon>
        <taxon>Pseudomonadota</taxon>
        <taxon>Alphaproteobacteria</taxon>
        <taxon>Rickettsiales</taxon>
        <taxon>Anaplasmataceae</taxon>
        <taxon>Wolbachieae</taxon>
        <taxon>Wolbachia</taxon>
    </lineage>
</organism>
<evidence type="ECO:0000256" key="8">
    <source>
        <dbReference type="ARBA" id="ARBA00023196"/>
    </source>
</evidence>
<keyword evidence="5 10" id="KW-0375">Hydrogen ion transport</keyword>
<evidence type="ECO:0000256" key="7">
    <source>
        <dbReference type="ARBA" id="ARBA00023136"/>
    </source>
</evidence>
<dbReference type="GO" id="GO:0042777">
    <property type="term" value="P:proton motive force-driven plasma membrane ATP synthesis"/>
    <property type="evidence" value="ECO:0007669"/>
    <property type="project" value="UniProtKB-UniRule"/>
</dbReference>
<proteinExistence type="inferred from homology"/>
<dbReference type="SUPFAM" id="SSF52943">
    <property type="entry name" value="ATP synthase (F1-ATPase), gamma subunit"/>
    <property type="match status" value="1"/>
</dbReference>
<evidence type="ECO:0000256" key="4">
    <source>
        <dbReference type="ARBA" id="ARBA00022448"/>
    </source>
</evidence>
<dbReference type="PANTHER" id="PTHR11693">
    <property type="entry name" value="ATP SYNTHASE GAMMA CHAIN"/>
    <property type="match status" value="1"/>
</dbReference>
<sequence length="290" mass="32494">MKSLKELSLRIKNIRSVQKTTKIMQMVSAAKLLQSQKKLSNSKLYISKLHSIISSLMLSIDQKLLAKILNISNDGSYLVFIVASDRGLCGNFNSSIVKFSQERVNKSIANGKKVDIVFLGKKAFDVGKNRFDSKSILKIENSKGITLKYVEALLDGIDLSKYDKVKVFYSKFYNTFTQKPMLETIKPWSEDSSLIDNSLAGTTTDYGYEYEPQNIEFILKSLVQDYVVIALYSALLESATSENSARMVAMESANRNTKEMLNKLALLYNRSRQAAITTDLIEVIGGAESL</sequence>
<dbReference type="Gene3D" id="1.10.287.80">
    <property type="entry name" value="ATP synthase, gamma subunit, helix hairpin domain"/>
    <property type="match status" value="1"/>
</dbReference>
<dbReference type="GO" id="GO:0005886">
    <property type="term" value="C:plasma membrane"/>
    <property type="evidence" value="ECO:0007669"/>
    <property type="project" value="UniProtKB-SubCell"/>
</dbReference>
<dbReference type="HAMAP" id="MF_00815">
    <property type="entry name" value="ATP_synth_gamma_bact"/>
    <property type="match status" value="1"/>
</dbReference>
<comment type="subunit">
    <text evidence="10">F-type ATPases have 2 components, CF(1) - the catalytic core - and CF(0) - the membrane proton channel. CF(1) has five subunits: alpha(3), beta(3), gamma(1), delta(1), epsilon(1). CF(0) has three main subunits: a, b and c.</text>
</comment>
<evidence type="ECO:0000256" key="1">
    <source>
        <dbReference type="ARBA" id="ARBA00003456"/>
    </source>
</evidence>
<dbReference type="InterPro" id="IPR035968">
    <property type="entry name" value="ATP_synth_F1_ATPase_gsu"/>
</dbReference>
<dbReference type="AlphaFoldDB" id="A0A6H2NT42"/>
<evidence type="ECO:0000256" key="5">
    <source>
        <dbReference type="ARBA" id="ARBA00022781"/>
    </source>
</evidence>
<comment type="caution">
    <text evidence="11">The sequence shown here is derived from an EMBL/GenBank/DDBJ whole genome shotgun (WGS) entry which is preliminary data.</text>
</comment>
<evidence type="ECO:0000256" key="9">
    <source>
        <dbReference type="ARBA" id="ARBA00023310"/>
    </source>
</evidence>
<evidence type="ECO:0000256" key="3">
    <source>
        <dbReference type="ARBA" id="ARBA00007681"/>
    </source>
</evidence>
<evidence type="ECO:0000256" key="10">
    <source>
        <dbReference type="HAMAP-Rule" id="MF_00815"/>
    </source>
</evidence>
<dbReference type="GO" id="GO:0045259">
    <property type="term" value="C:proton-transporting ATP synthase complex"/>
    <property type="evidence" value="ECO:0007669"/>
    <property type="project" value="UniProtKB-KW"/>
</dbReference>
<keyword evidence="8 10" id="KW-0139">CF(1)</keyword>
<dbReference type="CDD" id="cd12151">
    <property type="entry name" value="F1-ATPase_gamma"/>
    <property type="match status" value="1"/>
</dbReference>
<keyword evidence="4 10" id="KW-0813">Transport</keyword>
<dbReference type="Proteomes" id="UP000217566">
    <property type="component" value="Unassembled WGS sequence"/>
</dbReference>
<evidence type="ECO:0000313" key="11">
    <source>
        <dbReference type="EMBL" id="TVS83585.1"/>
    </source>
</evidence>
<comment type="subcellular location">
    <subcellularLocation>
        <location evidence="10">Cell membrane</location>
        <topology evidence="10">Peripheral membrane protein</topology>
    </subcellularLocation>
    <subcellularLocation>
        <location evidence="2">Membrane</location>
        <topology evidence="2">Peripheral membrane protein</topology>
    </subcellularLocation>
</comment>
<dbReference type="PRINTS" id="PR00126">
    <property type="entry name" value="ATPASEGAMMA"/>
</dbReference>
<comment type="similarity">
    <text evidence="3 10">Belongs to the ATPase gamma chain family.</text>
</comment>
<keyword evidence="7 10" id="KW-0472">Membrane</keyword>
<dbReference type="Gene3D" id="3.40.1380.10">
    <property type="match status" value="1"/>
</dbReference>
<keyword evidence="6 10" id="KW-0406">Ion transport</keyword>
<evidence type="ECO:0000256" key="6">
    <source>
        <dbReference type="ARBA" id="ARBA00023065"/>
    </source>
</evidence>
<dbReference type="GO" id="GO:0046933">
    <property type="term" value="F:proton-transporting ATP synthase activity, rotational mechanism"/>
    <property type="evidence" value="ECO:0007669"/>
    <property type="project" value="UniProtKB-UniRule"/>
</dbReference>
<evidence type="ECO:0000256" key="2">
    <source>
        <dbReference type="ARBA" id="ARBA00004170"/>
    </source>
</evidence>
<reference evidence="11" key="1">
    <citation type="submission" date="2019-07" db="EMBL/GenBank/DDBJ databases">
        <title>Genome assemblies of Wolbachia strains wAlbA and wAlbB in wild caught Aedes albopictus specimens.</title>
        <authorList>
            <person name="Kulkarni A."/>
            <person name="Yu W."/>
            <person name="Xue R.-D."/>
            <person name="Ma Y."/>
            <person name="Xu J."/>
        </authorList>
    </citation>
    <scope>NUCLEOTIDE SEQUENCE</scope>
    <source>
        <strain evidence="11">FL2016</strain>
    </source>
</reference>
<keyword evidence="10" id="KW-1003">Cell membrane</keyword>
<name>A0A6H2NT42_WOLPI</name>
<dbReference type="PANTHER" id="PTHR11693:SF22">
    <property type="entry name" value="ATP SYNTHASE SUBUNIT GAMMA, MITOCHONDRIAL"/>
    <property type="match status" value="1"/>
</dbReference>
<dbReference type="InterPro" id="IPR000131">
    <property type="entry name" value="ATP_synth_F1_gsu"/>
</dbReference>
<accession>A0A6H2NT42</accession>
<dbReference type="OrthoDB" id="9812769at2"/>
<gene>
    <name evidence="10" type="primary">atpG</name>
    <name evidence="11" type="ORF">COM43_005255</name>
</gene>
<protein>
    <recommendedName>
        <fullName evidence="10">ATP synthase gamma chain</fullName>
    </recommendedName>
    <alternativeName>
        <fullName evidence="10">ATP synthase F1 sector gamma subunit</fullName>
    </alternativeName>
    <alternativeName>
        <fullName evidence="10">F-ATPase gamma subunit</fullName>
    </alternativeName>
</protein>
<dbReference type="Pfam" id="PF00231">
    <property type="entry name" value="ATP-synt"/>
    <property type="match status" value="1"/>
</dbReference>
<comment type="function">
    <text evidence="1 10">Produces ATP from ADP in the presence of a proton gradient across the membrane. The gamma chain is believed to be important in regulating ATPase activity and the flow of protons through the CF(0) complex.</text>
</comment>